<dbReference type="EMBL" id="UINC01035005">
    <property type="protein sequence ID" value="SVB26718.1"/>
    <property type="molecule type" value="Genomic_DNA"/>
</dbReference>
<gene>
    <name evidence="1" type="ORF">METZ01_LOCUS179572</name>
</gene>
<dbReference type="AlphaFoldDB" id="A0A382CKH7"/>
<organism evidence="1">
    <name type="scientific">marine metagenome</name>
    <dbReference type="NCBI Taxonomy" id="408172"/>
    <lineage>
        <taxon>unclassified sequences</taxon>
        <taxon>metagenomes</taxon>
        <taxon>ecological metagenomes</taxon>
    </lineage>
</organism>
<evidence type="ECO:0000313" key="1">
    <source>
        <dbReference type="EMBL" id="SVB26718.1"/>
    </source>
</evidence>
<accession>A0A382CKH7</accession>
<reference evidence="1" key="1">
    <citation type="submission" date="2018-05" db="EMBL/GenBank/DDBJ databases">
        <authorList>
            <person name="Lanie J.A."/>
            <person name="Ng W.-L."/>
            <person name="Kazmierczak K.M."/>
            <person name="Andrzejewski T.M."/>
            <person name="Davidsen T.M."/>
            <person name="Wayne K.J."/>
            <person name="Tettelin H."/>
            <person name="Glass J.I."/>
            <person name="Rusch D."/>
            <person name="Podicherti R."/>
            <person name="Tsui H.-C.T."/>
            <person name="Winkler M.E."/>
        </authorList>
    </citation>
    <scope>NUCLEOTIDE SEQUENCE</scope>
</reference>
<evidence type="ECO:0008006" key="2">
    <source>
        <dbReference type="Google" id="ProtNLM"/>
    </source>
</evidence>
<name>A0A382CKH7_9ZZZZ</name>
<proteinExistence type="predicted"/>
<protein>
    <recommendedName>
        <fullName evidence="2">Terminase small subunit</fullName>
    </recommendedName>
</protein>
<sequence length="169" mass="18627">MSEVGDPLSTDLAEMPHAEFESHVPYMGLQLGELTVQQERLVLMISNGMTVAAAGRAAGYGTSTAALNASKLPKVSRALEYFREQMREEVRFSRNNAHHMYIEAYQSAANATEMKNTVDSLVKLHGLGTPDTATQININVNTTAKQLERLTDEELLEIAGRETAYLEPK</sequence>